<evidence type="ECO:0000313" key="6">
    <source>
        <dbReference type="Proteomes" id="UP001595937"/>
    </source>
</evidence>
<evidence type="ECO:0000256" key="3">
    <source>
        <dbReference type="ARBA" id="ARBA00023163"/>
    </source>
</evidence>
<dbReference type="Pfam" id="PF13377">
    <property type="entry name" value="Peripla_BP_3"/>
    <property type="match status" value="1"/>
</dbReference>
<dbReference type="SMART" id="SM00354">
    <property type="entry name" value="HTH_LACI"/>
    <property type="match status" value="1"/>
</dbReference>
<evidence type="ECO:0000256" key="1">
    <source>
        <dbReference type="ARBA" id="ARBA00023015"/>
    </source>
</evidence>
<dbReference type="RefSeq" id="WP_193116080.1">
    <property type="nucleotide sequence ID" value="NZ_BAAAIR010000050.1"/>
</dbReference>
<gene>
    <name evidence="5" type="ORF">ACFPK8_19640</name>
</gene>
<keyword evidence="2 5" id="KW-0238">DNA-binding</keyword>
<dbReference type="InterPro" id="IPR028082">
    <property type="entry name" value="Peripla_BP_I"/>
</dbReference>
<dbReference type="InterPro" id="IPR010982">
    <property type="entry name" value="Lambda_DNA-bd_dom_sf"/>
</dbReference>
<dbReference type="Proteomes" id="UP001595937">
    <property type="component" value="Unassembled WGS sequence"/>
</dbReference>
<protein>
    <submittedName>
        <fullName evidence="5">LacI family DNA-binding transcriptional regulator</fullName>
    </submittedName>
</protein>
<dbReference type="PROSITE" id="PS50932">
    <property type="entry name" value="HTH_LACI_2"/>
    <property type="match status" value="1"/>
</dbReference>
<dbReference type="Gene3D" id="3.40.50.2300">
    <property type="match status" value="2"/>
</dbReference>
<keyword evidence="1" id="KW-0805">Transcription regulation</keyword>
<dbReference type="GO" id="GO:0003677">
    <property type="term" value="F:DNA binding"/>
    <property type="evidence" value="ECO:0007669"/>
    <property type="project" value="UniProtKB-KW"/>
</dbReference>
<dbReference type="SUPFAM" id="SSF53822">
    <property type="entry name" value="Periplasmic binding protein-like I"/>
    <property type="match status" value="1"/>
</dbReference>
<proteinExistence type="predicted"/>
<dbReference type="EMBL" id="JBHSLN010000089">
    <property type="protein sequence ID" value="MFC5299732.1"/>
    <property type="molecule type" value="Genomic_DNA"/>
</dbReference>
<evidence type="ECO:0000256" key="2">
    <source>
        <dbReference type="ARBA" id="ARBA00023125"/>
    </source>
</evidence>
<organism evidence="5 6">
    <name type="scientific">Brachybacterium tyrofermentans</name>
    <dbReference type="NCBI Taxonomy" id="47848"/>
    <lineage>
        <taxon>Bacteria</taxon>
        <taxon>Bacillati</taxon>
        <taxon>Actinomycetota</taxon>
        <taxon>Actinomycetes</taxon>
        <taxon>Micrococcales</taxon>
        <taxon>Dermabacteraceae</taxon>
        <taxon>Brachybacterium</taxon>
    </lineage>
</organism>
<dbReference type="PROSITE" id="PS00356">
    <property type="entry name" value="HTH_LACI_1"/>
    <property type="match status" value="1"/>
</dbReference>
<dbReference type="PANTHER" id="PTHR30146:SF109">
    <property type="entry name" value="HTH-TYPE TRANSCRIPTIONAL REGULATOR GALS"/>
    <property type="match status" value="1"/>
</dbReference>
<reference evidence="6" key="1">
    <citation type="journal article" date="2019" name="Int. J. Syst. Evol. Microbiol.">
        <title>The Global Catalogue of Microorganisms (GCM) 10K type strain sequencing project: providing services to taxonomists for standard genome sequencing and annotation.</title>
        <authorList>
            <consortium name="The Broad Institute Genomics Platform"/>
            <consortium name="The Broad Institute Genome Sequencing Center for Infectious Disease"/>
            <person name="Wu L."/>
            <person name="Ma J."/>
        </authorList>
    </citation>
    <scope>NUCLEOTIDE SEQUENCE [LARGE SCALE GENOMIC DNA]</scope>
    <source>
        <strain evidence="6">CGMCC 1.16455</strain>
    </source>
</reference>
<evidence type="ECO:0000313" key="5">
    <source>
        <dbReference type="EMBL" id="MFC5299732.1"/>
    </source>
</evidence>
<dbReference type="InterPro" id="IPR000843">
    <property type="entry name" value="HTH_LacI"/>
</dbReference>
<dbReference type="GeneID" id="303298920"/>
<dbReference type="CDD" id="cd06267">
    <property type="entry name" value="PBP1_LacI_sugar_binding-like"/>
    <property type="match status" value="1"/>
</dbReference>
<dbReference type="Gene3D" id="1.10.260.40">
    <property type="entry name" value="lambda repressor-like DNA-binding domains"/>
    <property type="match status" value="1"/>
</dbReference>
<comment type="caution">
    <text evidence="5">The sequence shown here is derived from an EMBL/GenBank/DDBJ whole genome shotgun (WGS) entry which is preliminary data.</text>
</comment>
<dbReference type="SUPFAM" id="SSF47413">
    <property type="entry name" value="lambda repressor-like DNA-binding domains"/>
    <property type="match status" value="1"/>
</dbReference>
<keyword evidence="6" id="KW-1185">Reference proteome</keyword>
<dbReference type="InterPro" id="IPR046335">
    <property type="entry name" value="LacI/GalR-like_sensor"/>
</dbReference>
<accession>A0ABW0FKH5</accession>
<dbReference type="PANTHER" id="PTHR30146">
    <property type="entry name" value="LACI-RELATED TRANSCRIPTIONAL REPRESSOR"/>
    <property type="match status" value="1"/>
</dbReference>
<feature type="domain" description="HTH lacI-type" evidence="4">
    <location>
        <begin position="13"/>
        <end position="67"/>
    </location>
</feature>
<dbReference type="CDD" id="cd01392">
    <property type="entry name" value="HTH_LacI"/>
    <property type="match status" value="1"/>
</dbReference>
<keyword evidence="3" id="KW-0804">Transcription</keyword>
<dbReference type="Pfam" id="PF00356">
    <property type="entry name" value="LacI"/>
    <property type="match status" value="1"/>
</dbReference>
<name>A0ABW0FKH5_9MICO</name>
<sequence>MTQQASTPGTHRATIIDVAARAGVSRQTVSRAMNDMPGISVATRERVLDAARELSYRPSRFGRGLVEQGPITLGLVVMDLTNAYYGELGTAVVRACAPYGWNVVLVEAENAVDPEGVAADLARRVDAIVGYGVGTGDIRGGAGMPVVQLDGGRKHLDAGGVVEQLFAEAMPELVGHLQDVGVRRPLVLDLTGGPIGGRALTLAAALRELTDDGEVLIHEVDARTGHREALEVALATGADALIAFNDELAVRLLRALRSMEIEVPGQVRLVGIDGLEIGSLVTPELTSLSIDIEAVARETVELVAGMLEGTVPLKGPDAHRTVPYHLEVRAST</sequence>
<evidence type="ECO:0000259" key="4">
    <source>
        <dbReference type="PROSITE" id="PS50932"/>
    </source>
</evidence>